<dbReference type="AlphaFoldDB" id="A0A6P2PTD1"/>
<accession>A0A6P2PTD1</accession>
<evidence type="ECO:0000313" key="1">
    <source>
        <dbReference type="EMBL" id="VWC12319.1"/>
    </source>
</evidence>
<dbReference type="Proteomes" id="UP000494218">
    <property type="component" value="Unassembled WGS sequence"/>
</dbReference>
<gene>
    <name evidence="1" type="ORF">BLA23254_05349</name>
</gene>
<proteinExistence type="predicted"/>
<dbReference type="EMBL" id="CABVPW010000029">
    <property type="protein sequence ID" value="VWC12319.1"/>
    <property type="molecule type" value="Genomic_DNA"/>
</dbReference>
<organism evidence="1 2">
    <name type="scientific">Burkholderia lata (strain ATCC 17760 / DSM 23089 / LMG 22485 / NCIMB 9086 / R18194 / 383)</name>
    <dbReference type="NCBI Taxonomy" id="482957"/>
    <lineage>
        <taxon>Bacteria</taxon>
        <taxon>Pseudomonadati</taxon>
        <taxon>Pseudomonadota</taxon>
        <taxon>Betaproteobacteria</taxon>
        <taxon>Burkholderiales</taxon>
        <taxon>Burkholderiaceae</taxon>
        <taxon>Burkholderia</taxon>
        <taxon>Burkholderia cepacia complex</taxon>
    </lineage>
</organism>
<name>A0A6P2PTD1_BURL3</name>
<sequence length="73" mass="8646">MERRNMFRLDAKRAGDFNFLKINAAMGFFDLAQSHPDFIFYLSWRQGVESNYVIGLYLNGVRKDKKHPNTPYQ</sequence>
<reference evidence="1 2" key="1">
    <citation type="submission" date="2019-09" db="EMBL/GenBank/DDBJ databases">
        <authorList>
            <person name="Depoorter E."/>
        </authorList>
    </citation>
    <scope>NUCLEOTIDE SEQUENCE [LARGE SCALE GENOMIC DNA]</scope>
    <source>
        <strain evidence="1">LMG 23254</strain>
    </source>
</reference>
<evidence type="ECO:0000313" key="2">
    <source>
        <dbReference type="Proteomes" id="UP000494218"/>
    </source>
</evidence>
<protein>
    <submittedName>
        <fullName evidence="1">Uncharacterized protein</fullName>
    </submittedName>
</protein>